<evidence type="ECO:0000313" key="1">
    <source>
        <dbReference type="EMBL" id="JAD47155.1"/>
    </source>
</evidence>
<sequence>MDNWLHNGLSSG</sequence>
<reference evidence="1" key="1">
    <citation type="submission" date="2014-09" db="EMBL/GenBank/DDBJ databases">
        <authorList>
            <person name="Magalhaes I.L.F."/>
            <person name="Oliveira U."/>
            <person name="Santos F.R."/>
            <person name="Vidigal T.H.D.A."/>
            <person name="Brescovit A.D."/>
            <person name="Santos A.J."/>
        </authorList>
    </citation>
    <scope>NUCLEOTIDE SEQUENCE</scope>
    <source>
        <tissue evidence="1">Shoot tissue taken approximately 20 cm above the soil surface</tissue>
    </source>
</reference>
<protein>
    <submittedName>
        <fullName evidence="1">Uncharacterized protein</fullName>
    </submittedName>
</protein>
<dbReference type="EMBL" id="GBRH01250740">
    <property type="protein sequence ID" value="JAD47155.1"/>
    <property type="molecule type" value="Transcribed_RNA"/>
</dbReference>
<reference evidence="1" key="2">
    <citation type="journal article" date="2015" name="Data Brief">
        <title>Shoot transcriptome of the giant reed, Arundo donax.</title>
        <authorList>
            <person name="Barrero R.A."/>
            <person name="Guerrero F.D."/>
            <person name="Moolhuijzen P."/>
            <person name="Goolsby J.A."/>
            <person name="Tidwell J."/>
            <person name="Bellgard S.E."/>
            <person name="Bellgard M.I."/>
        </authorList>
    </citation>
    <scope>NUCLEOTIDE SEQUENCE</scope>
    <source>
        <tissue evidence="1">Shoot tissue taken approximately 20 cm above the soil surface</tissue>
    </source>
</reference>
<accession>A0A0A9ADY5</accession>
<proteinExistence type="predicted"/>
<name>A0A0A9ADY5_ARUDO</name>
<organism evidence="1">
    <name type="scientific">Arundo donax</name>
    <name type="common">Giant reed</name>
    <name type="synonym">Donax arundinaceus</name>
    <dbReference type="NCBI Taxonomy" id="35708"/>
    <lineage>
        <taxon>Eukaryota</taxon>
        <taxon>Viridiplantae</taxon>
        <taxon>Streptophyta</taxon>
        <taxon>Embryophyta</taxon>
        <taxon>Tracheophyta</taxon>
        <taxon>Spermatophyta</taxon>
        <taxon>Magnoliopsida</taxon>
        <taxon>Liliopsida</taxon>
        <taxon>Poales</taxon>
        <taxon>Poaceae</taxon>
        <taxon>PACMAD clade</taxon>
        <taxon>Arundinoideae</taxon>
        <taxon>Arundineae</taxon>
        <taxon>Arundo</taxon>
    </lineage>
</organism>